<sequence>MSSNVTIVGEVSYREGDGPMMLIRPGLCELDLTTSDATLGWQEGDNRLSAVMPRGDFERFVKSGAVRMEAARA</sequence>
<gene>
    <name evidence="1" type="ORF">DES47_104579</name>
</gene>
<name>A0A4R6QL36_9BURK</name>
<organism evidence="1 2">
    <name type="scientific">Roseateles toxinivorans</name>
    <dbReference type="NCBI Taxonomy" id="270368"/>
    <lineage>
        <taxon>Bacteria</taxon>
        <taxon>Pseudomonadati</taxon>
        <taxon>Pseudomonadota</taxon>
        <taxon>Betaproteobacteria</taxon>
        <taxon>Burkholderiales</taxon>
        <taxon>Sphaerotilaceae</taxon>
        <taxon>Roseateles</taxon>
    </lineage>
</organism>
<dbReference type="Proteomes" id="UP000295361">
    <property type="component" value="Unassembled WGS sequence"/>
</dbReference>
<reference evidence="1 2" key="1">
    <citation type="submission" date="2019-03" db="EMBL/GenBank/DDBJ databases">
        <title>Genomic Encyclopedia of Type Strains, Phase IV (KMG-IV): sequencing the most valuable type-strain genomes for metagenomic binning, comparative biology and taxonomic classification.</title>
        <authorList>
            <person name="Goeker M."/>
        </authorList>
    </citation>
    <scope>NUCLEOTIDE SEQUENCE [LARGE SCALE GENOMIC DNA]</scope>
    <source>
        <strain evidence="1 2">DSM 16998</strain>
    </source>
</reference>
<evidence type="ECO:0000313" key="2">
    <source>
        <dbReference type="Proteomes" id="UP000295361"/>
    </source>
</evidence>
<protein>
    <submittedName>
        <fullName evidence="1">Uncharacterized protein</fullName>
    </submittedName>
</protein>
<dbReference type="InParanoid" id="A0A4R6QL36"/>
<dbReference type="EMBL" id="SNXS01000004">
    <property type="protein sequence ID" value="TDP64290.1"/>
    <property type="molecule type" value="Genomic_DNA"/>
</dbReference>
<proteinExistence type="predicted"/>
<evidence type="ECO:0000313" key="1">
    <source>
        <dbReference type="EMBL" id="TDP64290.1"/>
    </source>
</evidence>
<keyword evidence="2" id="KW-1185">Reference proteome</keyword>
<dbReference type="RefSeq" id="WP_133702107.1">
    <property type="nucleotide sequence ID" value="NZ_SNXS01000004.1"/>
</dbReference>
<accession>A0A4R6QL36</accession>
<dbReference type="AlphaFoldDB" id="A0A4R6QL36"/>
<dbReference type="OrthoDB" id="9153806at2"/>
<comment type="caution">
    <text evidence="1">The sequence shown here is derived from an EMBL/GenBank/DDBJ whole genome shotgun (WGS) entry which is preliminary data.</text>
</comment>